<dbReference type="Pfam" id="PF03140">
    <property type="entry name" value="DUF247"/>
    <property type="match status" value="1"/>
</dbReference>
<dbReference type="EMBL" id="CM029040">
    <property type="protein sequence ID" value="KAG2637546.1"/>
    <property type="molecule type" value="Genomic_DNA"/>
</dbReference>
<evidence type="ECO:0000313" key="3">
    <source>
        <dbReference type="Proteomes" id="UP000823388"/>
    </source>
</evidence>
<protein>
    <submittedName>
        <fullName evidence="2">Uncharacterized protein</fullName>
    </submittedName>
</protein>
<dbReference type="PANTHER" id="PTHR31549">
    <property type="entry name" value="PROTEIN, PUTATIVE (DUF247)-RELATED-RELATED"/>
    <property type="match status" value="1"/>
</dbReference>
<sequence length="460" mass="52254">MEQGHIEQTYSIPPSAPCTVDTQATEKEKKWTLPETVAKTRMDGGEHIGPMRYSWPIQTAFTMSYLRPVSIHLGLFSDDGERKNCHQVKLSHLQRLVQRGQATSGLQDAAEFTRRILIRFEALGKEIKALHRPVEGFLERWERKPETMLEELLLDAAFIVEQLLQYWEAGTRPTKVVHAARLYRNDLVLFVNQIPYVLLLELIKLVKIQAEAGDDVFLKRIAIGYIVAEEASEWLLASYDGPVRHLLHLVYLHLASTVERRRPAAPPQPPRRWGCCKALRRAHGTTTAVAPLDNRWWSHSMIPPARDLHTAGIVVRPPGKNNSKAMRRCLADVRLRARVLELQPLDLSGFDFRLLANLVALELEWGWESSRRLFLSYLVFISELVPSEMDSVLLETAGVLLGAQDGIVVELKPVPVWFLLNQLANFNEGGELHPHFMDLARELSSSYSLKRGTLFARSSC</sequence>
<dbReference type="InterPro" id="IPR004158">
    <property type="entry name" value="DUF247_pln"/>
</dbReference>
<evidence type="ECO:0000313" key="2">
    <source>
        <dbReference type="EMBL" id="KAG2637546.1"/>
    </source>
</evidence>
<organism evidence="2 3">
    <name type="scientific">Panicum virgatum</name>
    <name type="common">Blackwell switchgrass</name>
    <dbReference type="NCBI Taxonomy" id="38727"/>
    <lineage>
        <taxon>Eukaryota</taxon>
        <taxon>Viridiplantae</taxon>
        <taxon>Streptophyta</taxon>
        <taxon>Embryophyta</taxon>
        <taxon>Tracheophyta</taxon>
        <taxon>Spermatophyta</taxon>
        <taxon>Magnoliopsida</taxon>
        <taxon>Liliopsida</taxon>
        <taxon>Poales</taxon>
        <taxon>Poaceae</taxon>
        <taxon>PACMAD clade</taxon>
        <taxon>Panicoideae</taxon>
        <taxon>Panicodae</taxon>
        <taxon>Paniceae</taxon>
        <taxon>Panicinae</taxon>
        <taxon>Panicum</taxon>
        <taxon>Panicum sect. Hiantes</taxon>
    </lineage>
</organism>
<reference evidence="2" key="1">
    <citation type="submission" date="2020-05" db="EMBL/GenBank/DDBJ databases">
        <title>WGS assembly of Panicum virgatum.</title>
        <authorList>
            <person name="Lovell J.T."/>
            <person name="Jenkins J."/>
            <person name="Shu S."/>
            <person name="Juenger T.E."/>
            <person name="Schmutz J."/>
        </authorList>
    </citation>
    <scope>NUCLEOTIDE SEQUENCE</scope>
    <source>
        <strain evidence="2">AP13</strain>
    </source>
</reference>
<feature type="compositionally biased region" description="Polar residues" evidence="1">
    <location>
        <begin position="1"/>
        <end position="12"/>
    </location>
</feature>
<dbReference type="Proteomes" id="UP000823388">
    <property type="component" value="Chromosome 2N"/>
</dbReference>
<accession>A0A8T0VV62</accession>
<name>A0A8T0VV62_PANVG</name>
<dbReference type="AlphaFoldDB" id="A0A8T0VV62"/>
<keyword evidence="3" id="KW-1185">Reference proteome</keyword>
<feature type="region of interest" description="Disordered" evidence="1">
    <location>
        <begin position="1"/>
        <end position="29"/>
    </location>
</feature>
<evidence type="ECO:0000256" key="1">
    <source>
        <dbReference type="SAM" id="MobiDB-lite"/>
    </source>
</evidence>
<comment type="caution">
    <text evidence="2">The sequence shown here is derived from an EMBL/GenBank/DDBJ whole genome shotgun (WGS) entry which is preliminary data.</text>
</comment>
<proteinExistence type="predicted"/>
<dbReference type="PANTHER" id="PTHR31549:SF170">
    <property type="entry name" value="OS01G0564950 PROTEIN"/>
    <property type="match status" value="1"/>
</dbReference>
<gene>
    <name evidence="2" type="ORF">PVAP13_2NG539200</name>
</gene>